<dbReference type="GO" id="GO:0016192">
    <property type="term" value="P:vesicle-mediated transport"/>
    <property type="evidence" value="ECO:0007669"/>
    <property type="project" value="InterPro"/>
</dbReference>
<evidence type="ECO:0000256" key="2">
    <source>
        <dbReference type="ARBA" id="ARBA00022448"/>
    </source>
</evidence>
<dbReference type="PANTHER" id="PTHR22780">
    <property type="entry name" value="ADAPTIN, ALPHA/GAMMA/EPSILON"/>
    <property type="match status" value="1"/>
</dbReference>
<proteinExistence type="predicted"/>
<dbReference type="GO" id="GO:0030117">
    <property type="term" value="C:membrane coat"/>
    <property type="evidence" value="ECO:0007669"/>
    <property type="project" value="InterPro"/>
</dbReference>
<reference evidence="6" key="1">
    <citation type="submission" date="2020-04" db="EMBL/GenBank/DDBJ databases">
        <authorList>
            <person name="Alioto T."/>
            <person name="Alioto T."/>
            <person name="Gomez Garrido J."/>
        </authorList>
    </citation>
    <scope>NUCLEOTIDE SEQUENCE</scope>
    <source>
        <strain evidence="6">A484AB</strain>
    </source>
</reference>
<keyword evidence="2" id="KW-0813">Transport</keyword>
<keyword evidence="7" id="KW-1185">Reference proteome</keyword>
<dbReference type="InterPro" id="IPR050840">
    <property type="entry name" value="Adaptor_Complx_Large_Subunit"/>
</dbReference>
<dbReference type="Gene3D" id="1.25.10.10">
    <property type="entry name" value="Leucine-rich Repeat Variant"/>
    <property type="match status" value="1"/>
</dbReference>
<dbReference type="SUPFAM" id="SSF48371">
    <property type="entry name" value="ARM repeat"/>
    <property type="match status" value="1"/>
</dbReference>
<dbReference type="Proteomes" id="UP001152795">
    <property type="component" value="Unassembled WGS sequence"/>
</dbReference>
<evidence type="ECO:0000313" key="6">
    <source>
        <dbReference type="EMBL" id="CAB4041137.1"/>
    </source>
</evidence>
<name>A0A7D9LZH5_PARCT</name>
<organism evidence="6 7">
    <name type="scientific">Paramuricea clavata</name>
    <name type="common">Red gorgonian</name>
    <name type="synonym">Violescent sea-whip</name>
    <dbReference type="NCBI Taxonomy" id="317549"/>
    <lineage>
        <taxon>Eukaryota</taxon>
        <taxon>Metazoa</taxon>
        <taxon>Cnidaria</taxon>
        <taxon>Anthozoa</taxon>
        <taxon>Octocorallia</taxon>
        <taxon>Malacalcyonacea</taxon>
        <taxon>Plexauridae</taxon>
        <taxon>Paramuricea</taxon>
    </lineage>
</organism>
<evidence type="ECO:0000313" key="7">
    <source>
        <dbReference type="Proteomes" id="UP001152795"/>
    </source>
</evidence>
<gene>
    <name evidence="6" type="ORF">PACLA_8A008255</name>
</gene>
<comment type="subcellular location">
    <subcellularLocation>
        <location evidence="1">Endomembrane system</location>
    </subcellularLocation>
</comment>
<evidence type="ECO:0000259" key="5">
    <source>
        <dbReference type="Pfam" id="PF01602"/>
    </source>
</evidence>
<dbReference type="EMBL" id="CACRXK020027832">
    <property type="protein sequence ID" value="CAB4041137.1"/>
    <property type="molecule type" value="Genomic_DNA"/>
</dbReference>
<protein>
    <submittedName>
        <fullName evidence="6">AP-1 complex subunit gamma-1-like</fullName>
    </submittedName>
</protein>
<accession>A0A7D9LZH5</accession>
<dbReference type="OrthoDB" id="28053at2759"/>
<dbReference type="AlphaFoldDB" id="A0A7D9LZH5"/>
<evidence type="ECO:0000256" key="1">
    <source>
        <dbReference type="ARBA" id="ARBA00004308"/>
    </source>
</evidence>
<evidence type="ECO:0000256" key="3">
    <source>
        <dbReference type="ARBA" id="ARBA00022927"/>
    </source>
</evidence>
<dbReference type="InterPro" id="IPR011989">
    <property type="entry name" value="ARM-like"/>
</dbReference>
<keyword evidence="4" id="KW-0472">Membrane</keyword>
<evidence type="ECO:0000256" key="4">
    <source>
        <dbReference type="ARBA" id="ARBA00023136"/>
    </source>
</evidence>
<dbReference type="InterPro" id="IPR016024">
    <property type="entry name" value="ARM-type_fold"/>
</dbReference>
<dbReference type="InterPro" id="IPR002553">
    <property type="entry name" value="Clathrin/coatomer_adapt-like_N"/>
</dbReference>
<keyword evidence="3" id="KW-0653">Protein transport</keyword>
<dbReference type="GO" id="GO:0006886">
    <property type="term" value="P:intracellular protein transport"/>
    <property type="evidence" value="ECO:0007669"/>
    <property type="project" value="InterPro"/>
</dbReference>
<feature type="domain" description="Clathrin/coatomer adaptor adaptin-like N-terminal" evidence="5">
    <location>
        <begin position="23"/>
        <end position="307"/>
    </location>
</feature>
<dbReference type="Pfam" id="PF01602">
    <property type="entry name" value="Adaptin_N"/>
    <property type="match status" value="1"/>
</dbReference>
<dbReference type="GO" id="GO:0012505">
    <property type="term" value="C:endomembrane system"/>
    <property type="evidence" value="ECO:0007669"/>
    <property type="project" value="UniProtKB-SubCell"/>
</dbReference>
<sequence>MPIPLKLRDLIRAIRAARTAADERTVISKECAQIRDTFREEDNDFRARAVAKLLYIHMLGYPAHFGQLECLKLIASPKFTDKRVGYLGAMMLLDERQDVHLLVTNSLKNDLNHNSQFIIGLALSTLGSICSHEMSRDLAGEIERLLKTSNSFTRKKAALCAVRIIRKVPELMEIFVPVTRSLLNEKNHGVLLTATCLVTEMCELNPEIVAHFRRHVSTLVKTLKNLIMSGYSPEHDVSGISDPFLQIRVIRLLRILGRNDDEASDAMNDVLAQVATNTETSKNVGNAILYETVLAIMDIKSESGLRVSDHKNI</sequence>
<comment type="caution">
    <text evidence="6">The sequence shown here is derived from an EMBL/GenBank/DDBJ whole genome shotgun (WGS) entry which is preliminary data.</text>
</comment>